<name>A0A0E3EZL3_9CAUD</name>
<sequence>MTYTPLGQFGPICDPLATVVVQSGPPGSVNNPEGAQVEQIGIPVSTIRDLTEGKYSPIRVIDASYMGPICDPDFFGNAGRVRGDFVVRDDDDDREPWGPMFPTPGLVDVDDFIITIIDGMICKYNYETQEYYDCKAQYINFVDGSPVELPDPNCVGDDCYKFVDRLADKYKRKFIPDPYQGPEFDEFYCLGFWPDENFDNNISELSEVIQSANAGIGTNESNERLTSSKTLYKSYYAGIGHDAPNPWNSWITAKAVSPSPYIAGTKTWPWQMLVYVTNVGTHTVEYGMDDGGTFTFSGAEGTNVPVFDAGNNMRTAPATASITFTEAGWKRFEFTVSNGPASTSWRANPVGMGCVISGIGFDLVDYAQNNGNGPIYGKDAYSEMVWTRGKNSEMELEVAHRTLFAGIRQPGAPQNSADGPIYTSFSLEGGALQVVIGSRFGGGGDTRANQFDLNDAKMWIQSINFISKPPGWIGFKSYVLELPSGLGFDGNLSKAQLSSSGTGAWIQQLFDSNQLSFSMLPQNSRGGYDPITYGTIMLNVFETFGTTQAQKYVVANKTEPETFAVDHPAWSTWANNYMVWVNNKECVLPDEEQDIRYNINFPVSGNYVFEVSSDNRTTIEIDGEMILNGNNVIRVFNDFASAPTIFTHAVTSGVRTMTVRCTNVDNGFYDWDRNPGGWGIRISSTGQEAPIAAGGAAEAVWDSNANLVVSGSQNVSITLEMEWDDNPATAGTAIDSLSIGGKTWNANGRSGKKTKTISVSAPVTETLTIGGGDGYGGYVVQNNNKKLCFFDLDGNDCNAEFKITQVSGQVQSTGGIPDMFQIENRENEYVGVQIGEFVENKDGSAFGFTSNGQVITQDFNMGGGSGSGMVLNITIQAIQDGSSDYDTRLRINNVVSGGTGYAAGDTLSIPGYPYSPNPIKLGTVTTTIDNSAGEIFNTRQGIGVYLYKEGAQVTANDPIPGVNTIVFNTGETLEVVHRPTGYANSGCSSYTDSTSTSGIQYVKIPDNNGCRLVHLGGSQGGSCGSFRVRVIVDGTEIINSYRSNWSVADSSLDADINPQSSIQFFVEEGNAANAGEDTTTKFEIVSDTSQQRVKLITCRFEPRL</sequence>
<accession>A0A0E3EZL3</accession>
<proteinExistence type="predicted"/>
<evidence type="ECO:0000313" key="2">
    <source>
        <dbReference type="Proteomes" id="UP000185368"/>
    </source>
</evidence>
<reference evidence="1 2" key="1">
    <citation type="submission" date="2013-12" db="EMBL/GenBank/DDBJ databases">
        <title>Ecological redundancy of diverse viral populations within a natural community.</title>
        <authorList>
            <person name="Gregory A.C."/>
            <person name="LaButti K."/>
            <person name="Copeland A."/>
            <person name="Woyke T."/>
            <person name="Sullivan M.B."/>
        </authorList>
    </citation>
    <scope>NUCLEOTIDE SEQUENCE [LARGE SCALE GENOMIC DNA]</scope>
    <source>
        <strain evidence="1">Syn7803C72</strain>
    </source>
</reference>
<dbReference type="EMBL" id="KJ019046">
    <property type="protein sequence ID" value="AIX18786.1"/>
    <property type="molecule type" value="Genomic_DNA"/>
</dbReference>
<evidence type="ECO:0000313" key="1">
    <source>
        <dbReference type="EMBL" id="AIX18786.1"/>
    </source>
</evidence>
<dbReference type="Proteomes" id="UP000185368">
    <property type="component" value="Segment"/>
</dbReference>
<protein>
    <recommendedName>
        <fullName evidence="3">PA14 domain-containing protein</fullName>
    </recommendedName>
</protein>
<gene>
    <name evidence="1" type="ORF">Syn7803C72_200</name>
</gene>
<organism evidence="1 2">
    <name type="scientific">Synechococcus phage ACG-2014d</name>
    <dbReference type="NCBI Taxonomy" id="1493509"/>
    <lineage>
        <taxon>Viruses</taxon>
        <taxon>Duplodnaviria</taxon>
        <taxon>Heunggongvirae</taxon>
        <taxon>Uroviricota</taxon>
        <taxon>Caudoviricetes</taxon>
        <taxon>Pantevenvirales</taxon>
        <taxon>Kyanoviridae</taxon>
        <taxon>Lowelvirus</taxon>
        <taxon>Lowelvirus tuscon4d</taxon>
    </lineage>
</organism>
<evidence type="ECO:0008006" key="3">
    <source>
        <dbReference type="Google" id="ProtNLM"/>
    </source>
</evidence>